<sequence>MPRTNHQTFSDHKSVGFRATGEDWRPLATLSLSDQPPRSATTAQ</sequence>
<organism evidence="2 3">
    <name type="scientific">Trifolium medium</name>
    <dbReference type="NCBI Taxonomy" id="97028"/>
    <lineage>
        <taxon>Eukaryota</taxon>
        <taxon>Viridiplantae</taxon>
        <taxon>Streptophyta</taxon>
        <taxon>Embryophyta</taxon>
        <taxon>Tracheophyta</taxon>
        <taxon>Spermatophyta</taxon>
        <taxon>Magnoliopsida</taxon>
        <taxon>eudicotyledons</taxon>
        <taxon>Gunneridae</taxon>
        <taxon>Pentapetalae</taxon>
        <taxon>rosids</taxon>
        <taxon>fabids</taxon>
        <taxon>Fabales</taxon>
        <taxon>Fabaceae</taxon>
        <taxon>Papilionoideae</taxon>
        <taxon>50 kb inversion clade</taxon>
        <taxon>NPAAA clade</taxon>
        <taxon>Hologalegina</taxon>
        <taxon>IRL clade</taxon>
        <taxon>Trifolieae</taxon>
        <taxon>Trifolium</taxon>
    </lineage>
</organism>
<evidence type="ECO:0000313" key="3">
    <source>
        <dbReference type="Proteomes" id="UP000265520"/>
    </source>
</evidence>
<reference evidence="2 3" key="1">
    <citation type="journal article" date="2018" name="Front. Plant Sci.">
        <title>Red Clover (Trifolium pratense) and Zigzag Clover (T. medium) - A Picture of Genomic Similarities and Differences.</title>
        <authorList>
            <person name="Dluhosova J."/>
            <person name="Istvanek J."/>
            <person name="Nedelnik J."/>
            <person name="Repkova J."/>
        </authorList>
    </citation>
    <scope>NUCLEOTIDE SEQUENCE [LARGE SCALE GENOMIC DNA]</scope>
    <source>
        <strain evidence="3">cv. 10/8</strain>
        <tissue evidence="2">Leaf</tissue>
    </source>
</reference>
<feature type="non-terminal residue" evidence="2">
    <location>
        <position position="44"/>
    </location>
</feature>
<dbReference type="AlphaFoldDB" id="A0A392UQ41"/>
<dbReference type="Proteomes" id="UP000265520">
    <property type="component" value="Unassembled WGS sequence"/>
</dbReference>
<keyword evidence="3" id="KW-1185">Reference proteome</keyword>
<evidence type="ECO:0000313" key="2">
    <source>
        <dbReference type="EMBL" id="MCI74857.1"/>
    </source>
</evidence>
<dbReference type="EMBL" id="LXQA010869374">
    <property type="protein sequence ID" value="MCI74857.1"/>
    <property type="molecule type" value="Genomic_DNA"/>
</dbReference>
<name>A0A392UQ41_9FABA</name>
<feature type="compositionally biased region" description="Basic and acidic residues" evidence="1">
    <location>
        <begin position="9"/>
        <end position="22"/>
    </location>
</feature>
<evidence type="ECO:0000256" key="1">
    <source>
        <dbReference type="SAM" id="MobiDB-lite"/>
    </source>
</evidence>
<proteinExistence type="predicted"/>
<comment type="caution">
    <text evidence="2">The sequence shown here is derived from an EMBL/GenBank/DDBJ whole genome shotgun (WGS) entry which is preliminary data.</text>
</comment>
<protein>
    <submittedName>
        <fullName evidence="2">Uncharacterized protein</fullName>
    </submittedName>
</protein>
<accession>A0A392UQ41</accession>
<feature type="region of interest" description="Disordered" evidence="1">
    <location>
        <begin position="1"/>
        <end position="22"/>
    </location>
</feature>